<dbReference type="Proteomes" id="UP000053890">
    <property type="component" value="Unassembled WGS sequence"/>
</dbReference>
<dbReference type="EMBL" id="KQ474087">
    <property type="protein sequence ID" value="KPV72395.1"/>
    <property type="molecule type" value="Genomic_DNA"/>
</dbReference>
<feature type="compositionally biased region" description="Basic and acidic residues" evidence="1">
    <location>
        <begin position="606"/>
        <end position="621"/>
    </location>
</feature>
<protein>
    <submittedName>
        <fullName evidence="2">Uncharacterized protein</fullName>
    </submittedName>
</protein>
<feature type="compositionally biased region" description="Acidic residues" evidence="1">
    <location>
        <begin position="368"/>
        <end position="379"/>
    </location>
</feature>
<feature type="compositionally biased region" description="Polar residues" evidence="1">
    <location>
        <begin position="32"/>
        <end position="41"/>
    </location>
</feature>
<accession>A0A0P9F9V5</accession>
<dbReference type="Gene3D" id="2.40.160.20">
    <property type="match status" value="1"/>
</dbReference>
<dbReference type="OMA" id="HSAYWRI"/>
<evidence type="ECO:0000256" key="1">
    <source>
        <dbReference type="SAM" id="MobiDB-lite"/>
    </source>
</evidence>
<dbReference type="Pfam" id="PF11578">
    <property type="entry name" value="DUF3237"/>
    <property type="match status" value="1"/>
</dbReference>
<feature type="region of interest" description="Disordered" evidence="1">
    <location>
        <begin position="232"/>
        <end position="254"/>
    </location>
</feature>
<feature type="region of interest" description="Disordered" evidence="1">
    <location>
        <begin position="1"/>
        <end position="55"/>
    </location>
</feature>
<dbReference type="AlphaFoldDB" id="A0A0P9F9V5"/>
<feature type="region of interest" description="Disordered" evidence="1">
    <location>
        <begin position="366"/>
        <end position="392"/>
    </location>
</feature>
<feature type="compositionally biased region" description="Pro residues" evidence="1">
    <location>
        <begin position="1"/>
        <end position="20"/>
    </location>
</feature>
<dbReference type="OrthoDB" id="2521467at2759"/>
<dbReference type="GeneID" id="28978505"/>
<feature type="compositionally biased region" description="Basic and acidic residues" evidence="1">
    <location>
        <begin position="380"/>
        <end position="389"/>
    </location>
</feature>
<dbReference type="RefSeq" id="XP_018268444.1">
    <property type="nucleotide sequence ID" value="XM_018418057.1"/>
</dbReference>
<name>A0A0P9F9V5_RHOGW</name>
<feature type="region of interest" description="Disordered" evidence="1">
    <location>
        <begin position="606"/>
        <end position="638"/>
    </location>
</feature>
<evidence type="ECO:0000313" key="2">
    <source>
        <dbReference type="EMBL" id="KPV72395.1"/>
    </source>
</evidence>
<reference evidence="2 3" key="1">
    <citation type="journal article" date="2015" name="Front. Microbiol.">
        <title>Genome sequence of the plant growth promoting endophytic yeast Rhodotorula graminis WP1.</title>
        <authorList>
            <person name="Firrincieli A."/>
            <person name="Otillar R."/>
            <person name="Salamov A."/>
            <person name="Schmutz J."/>
            <person name="Khan Z."/>
            <person name="Redman R.S."/>
            <person name="Fleck N.D."/>
            <person name="Lindquist E."/>
            <person name="Grigoriev I.V."/>
            <person name="Doty S.L."/>
        </authorList>
    </citation>
    <scope>NUCLEOTIDE SEQUENCE [LARGE SCALE GENOMIC DNA]</scope>
    <source>
        <strain evidence="2 3">WP1</strain>
    </source>
</reference>
<organism evidence="2 3">
    <name type="scientific">Rhodotorula graminis (strain WP1)</name>
    <dbReference type="NCBI Taxonomy" id="578459"/>
    <lineage>
        <taxon>Eukaryota</taxon>
        <taxon>Fungi</taxon>
        <taxon>Dikarya</taxon>
        <taxon>Basidiomycota</taxon>
        <taxon>Pucciniomycotina</taxon>
        <taxon>Microbotryomycetes</taxon>
        <taxon>Sporidiobolales</taxon>
        <taxon>Sporidiobolaceae</taxon>
        <taxon>Rhodotorula</taxon>
    </lineage>
</organism>
<proteinExistence type="predicted"/>
<feature type="compositionally biased region" description="Low complexity" evidence="1">
    <location>
        <begin position="139"/>
        <end position="154"/>
    </location>
</feature>
<feature type="region of interest" description="Disordered" evidence="1">
    <location>
        <begin position="549"/>
        <end position="572"/>
    </location>
</feature>
<gene>
    <name evidence="2" type="ORF">RHOBADRAFT_55864</name>
</gene>
<sequence length="901" mass="95568">MAATSPAPPLKRSSPPPANPPARAFKLPRLAATTTPIQTSLPPARLMPEPTSRTPKLASLFKKPHERDPAPMRNVEASFVDTHFDVEDAANYQDALLILEGISNRLNHLTRHQVRLLLCIALFPQLFKPPEQHGMTHFSSRSTSTPSSAPSRTALLVTSPDPLAPTHRRLRELACALLADALDAQGGAELVGDAVVGYGMPSRADAGSSLSAAAGAALDSDDEGDYPARKKLKAAKGKGKARAAAGPDVEDPHDGDDVLSLAANRILSDATDLWDVLGGTTARRERVRSARSPVLEVGGWDLVAVLVAAWDKEAERKAAAARAQGVDLPEPLSLLRQFKPSASTSAARQLSPKALDVVFWPFVHGSASDDEEDEDEDGSDEKGSERAEADGTSLEVKRQVAVRLLKLIGDSAVQGYLDGEPTVSDLVQRMKALAQDDFVALVEHLADISTAQVFTTRLLTAYLETHSHPPSAVVQLHPSFAPSTLASTADPSHPLSPRKLSATTSLSKLNHSSASIPTATAHSAYWRIPSIAQPAQLFDLAQRVPRDVPLRGGRGGAGASASASADKGKGPAGLSRRAQLEVARFEVVKEAVVGLVVGQARRDVVGEDGERERGDEERAEVLRQAPHGPRLDGSSSASRLSFSPSLILAILATSSRRPSCRVDTAVVLAHVTRQLIFSSGVFGRRSRTATAHGGPPSFFSMLFPTLSTTLLAFASLATAKPVAAPSTLSSAVSAPSSSASSSSTVPAAPRFKWLYTAMVLCPANVMPNVTSPQGVRKAIPIVGGNVTMADGSEWKIRDLGADWGTVDPRTGIFTADTRYNAYNDKGDDLFFQTSGPGQAAGGLHLRAKIETGSEAYYWLNHVVAVGILKNLGADAKNVSTLRIDVFNFDDDRNATNTKLLF</sequence>
<feature type="compositionally biased region" description="Basic residues" evidence="1">
    <location>
        <begin position="232"/>
        <end position="241"/>
    </location>
</feature>
<feature type="region of interest" description="Disordered" evidence="1">
    <location>
        <begin position="133"/>
        <end position="163"/>
    </location>
</feature>
<evidence type="ECO:0000313" key="3">
    <source>
        <dbReference type="Proteomes" id="UP000053890"/>
    </source>
</evidence>
<keyword evidence="3" id="KW-1185">Reference proteome</keyword>